<evidence type="ECO:0000313" key="2">
    <source>
        <dbReference type="EMBL" id="ORY81371.1"/>
    </source>
</evidence>
<dbReference type="AlphaFoldDB" id="A0A1Y2FBU9"/>
<accession>A0A1Y2FBU9</accession>
<sequence length="203" mass="22682">MGYSIGRTRGRTAKHSPRGSLASLKLNMVPATRPELYAQPAQETIKGHSRSGSNVSGRGSRRSRLRHSIQEYEADAAEETWRALVRSLVQAVQLRFSQGLTEFVIMLERSADFQDLSEAQLQLFADKQTSERIVLQCQRKLRKKSIMPQFKLVFSASQSVVGIECHLPVDALKPGVCQALDTLREEARTLEDIESLSLGAEKQ</sequence>
<reference evidence="2 3" key="1">
    <citation type="submission" date="2016-07" db="EMBL/GenBank/DDBJ databases">
        <title>Pervasive Adenine N6-methylation of Active Genes in Fungi.</title>
        <authorList>
            <consortium name="DOE Joint Genome Institute"/>
            <person name="Mondo S.J."/>
            <person name="Dannebaum R.O."/>
            <person name="Kuo R.C."/>
            <person name="Labutti K."/>
            <person name="Haridas S."/>
            <person name="Kuo A."/>
            <person name="Salamov A."/>
            <person name="Ahrendt S.R."/>
            <person name="Lipzen A."/>
            <person name="Sullivan W."/>
            <person name="Andreopoulos W.B."/>
            <person name="Clum A."/>
            <person name="Lindquist E."/>
            <person name="Daum C."/>
            <person name="Ramamoorthy G.K."/>
            <person name="Gryganskyi A."/>
            <person name="Culley D."/>
            <person name="Magnuson J.K."/>
            <person name="James T.Y."/>
            <person name="O'Malley M.A."/>
            <person name="Stajich J.E."/>
            <person name="Spatafora J.W."/>
            <person name="Visel A."/>
            <person name="Grigoriev I.V."/>
        </authorList>
    </citation>
    <scope>NUCLEOTIDE SEQUENCE [LARGE SCALE GENOMIC DNA]</scope>
    <source>
        <strain evidence="2 3">12-1054</strain>
    </source>
</reference>
<evidence type="ECO:0000256" key="1">
    <source>
        <dbReference type="SAM" id="MobiDB-lite"/>
    </source>
</evidence>
<feature type="region of interest" description="Disordered" evidence="1">
    <location>
        <begin position="40"/>
        <end position="66"/>
    </location>
</feature>
<feature type="region of interest" description="Disordered" evidence="1">
    <location>
        <begin position="1"/>
        <end position="23"/>
    </location>
</feature>
<feature type="compositionally biased region" description="Basic residues" evidence="1">
    <location>
        <begin position="8"/>
        <end position="17"/>
    </location>
</feature>
<gene>
    <name evidence="2" type="ORF">BCR37DRAFT_393246</name>
</gene>
<name>A0A1Y2FBU9_PROLT</name>
<organism evidence="2 3">
    <name type="scientific">Protomyces lactucae-debilis</name>
    <dbReference type="NCBI Taxonomy" id="2754530"/>
    <lineage>
        <taxon>Eukaryota</taxon>
        <taxon>Fungi</taxon>
        <taxon>Dikarya</taxon>
        <taxon>Ascomycota</taxon>
        <taxon>Taphrinomycotina</taxon>
        <taxon>Taphrinomycetes</taxon>
        <taxon>Taphrinales</taxon>
        <taxon>Protomycetaceae</taxon>
        <taxon>Protomyces</taxon>
    </lineage>
</organism>
<keyword evidence="3" id="KW-1185">Reference proteome</keyword>
<dbReference type="EMBL" id="MCFI01000011">
    <property type="protein sequence ID" value="ORY81371.1"/>
    <property type="molecule type" value="Genomic_DNA"/>
</dbReference>
<dbReference type="Proteomes" id="UP000193685">
    <property type="component" value="Unassembled WGS sequence"/>
</dbReference>
<dbReference type="GeneID" id="63787877"/>
<proteinExistence type="predicted"/>
<evidence type="ECO:0000313" key="3">
    <source>
        <dbReference type="Proteomes" id="UP000193685"/>
    </source>
</evidence>
<dbReference type="RefSeq" id="XP_040724747.1">
    <property type="nucleotide sequence ID" value="XM_040871278.1"/>
</dbReference>
<protein>
    <submittedName>
        <fullName evidence="2">Uncharacterized protein</fullName>
    </submittedName>
</protein>
<comment type="caution">
    <text evidence="2">The sequence shown here is derived from an EMBL/GenBank/DDBJ whole genome shotgun (WGS) entry which is preliminary data.</text>
</comment>